<evidence type="ECO:0000313" key="3">
    <source>
        <dbReference type="Proteomes" id="UP000290289"/>
    </source>
</evidence>
<sequence length="104" mass="12020">MKSFRIFKSYCRFPIKVLNPDEIVPNLCGGGASYLSVGVSNYHITKSRREEMGRTELAKGDGDNTVGNRRRRSKRWGRRERESPVRVREKMKWVNGNVNFGLKS</sequence>
<gene>
    <name evidence="2" type="ORF">DVH24_032135</name>
</gene>
<proteinExistence type="predicted"/>
<keyword evidence="3" id="KW-1185">Reference proteome</keyword>
<accession>A0A498J2K5</accession>
<evidence type="ECO:0000256" key="1">
    <source>
        <dbReference type="SAM" id="MobiDB-lite"/>
    </source>
</evidence>
<feature type="compositionally biased region" description="Basic and acidic residues" evidence="1">
    <location>
        <begin position="50"/>
        <end position="62"/>
    </location>
</feature>
<protein>
    <submittedName>
        <fullName evidence="2">Uncharacterized protein</fullName>
    </submittedName>
</protein>
<feature type="region of interest" description="Disordered" evidence="1">
    <location>
        <begin position="50"/>
        <end position="84"/>
    </location>
</feature>
<organism evidence="2 3">
    <name type="scientific">Malus domestica</name>
    <name type="common">Apple</name>
    <name type="synonym">Pyrus malus</name>
    <dbReference type="NCBI Taxonomy" id="3750"/>
    <lineage>
        <taxon>Eukaryota</taxon>
        <taxon>Viridiplantae</taxon>
        <taxon>Streptophyta</taxon>
        <taxon>Embryophyta</taxon>
        <taxon>Tracheophyta</taxon>
        <taxon>Spermatophyta</taxon>
        <taxon>Magnoliopsida</taxon>
        <taxon>eudicotyledons</taxon>
        <taxon>Gunneridae</taxon>
        <taxon>Pentapetalae</taxon>
        <taxon>rosids</taxon>
        <taxon>fabids</taxon>
        <taxon>Rosales</taxon>
        <taxon>Rosaceae</taxon>
        <taxon>Amygdaloideae</taxon>
        <taxon>Maleae</taxon>
        <taxon>Malus</taxon>
    </lineage>
</organism>
<dbReference type="AlphaFoldDB" id="A0A498J2K5"/>
<feature type="compositionally biased region" description="Basic residues" evidence="1">
    <location>
        <begin position="68"/>
        <end position="78"/>
    </location>
</feature>
<dbReference type="EMBL" id="RDQH01000335">
    <property type="protein sequence ID" value="RXH89778.1"/>
    <property type="molecule type" value="Genomic_DNA"/>
</dbReference>
<reference evidence="2 3" key="1">
    <citation type="submission" date="2018-10" db="EMBL/GenBank/DDBJ databases">
        <title>A high-quality apple genome assembly.</title>
        <authorList>
            <person name="Hu J."/>
        </authorList>
    </citation>
    <scope>NUCLEOTIDE SEQUENCE [LARGE SCALE GENOMIC DNA]</scope>
    <source>
        <strain evidence="3">cv. HFTH1</strain>
        <tissue evidence="2">Young leaf</tissue>
    </source>
</reference>
<name>A0A498J2K5_MALDO</name>
<evidence type="ECO:0000313" key="2">
    <source>
        <dbReference type="EMBL" id="RXH89778.1"/>
    </source>
</evidence>
<comment type="caution">
    <text evidence="2">The sequence shown here is derived from an EMBL/GenBank/DDBJ whole genome shotgun (WGS) entry which is preliminary data.</text>
</comment>
<dbReference type="Proteomes" id="UP000290289">
    <property type="component" value="Chromosome 9"/>
</dbReference>